<dbReference type="FunFam" id="2.10.25.10:FF:000294">
    <property type="entry name" value="Delta-like protein"/>
    <property type="match status" value="1"/>
</dbReference>
<keyword evidence="7" id="KW-0677">Repeat</keyword>
<evidence type="ECO:0000256" key="3">
    <source>
        <dbReference type="ARBA" id="ARBA00022536"/>
    </source>
</evidence>
<name>A0A226EW14_FOLCA</name>
<dbReference type="GO" id="GO:0005509">
    <property type="term" value="F:calcium ion binding"/>
    <property type="evidence" value="ECO:0007669"/>
    <property type="project" value="InterPro"/>
</dbReference>
<dbReference type="STRING" id="158441.A0A226EW14"/>
<feature type="domain" description="EGF-like" evidence="18">
    <location>
        <begin position="224"/>
        <end position="262"/>
    </location>
</feature>
<evidence type="ECO:0000256" key="15">
    <source>
        <dbReference type="RuleBase" id="RU004357"/>
    </source>
</evidence>
<dbReference type="EMBL" id="LNIX01000001">
    <property type="protein sequence ID" value="OXA61793.1"/>
    <property type="molecule type" value="Genomic_DNA"/>
</dbReference>
<keyword evidence="3 14" id="KW-0245">EGF-like domain</keyword>
<dbReference type="InterPro" id="IPR001791">
    <property type="entry name" value="Laminin_G"/>
</dbReference>
<evidence type="ECO:0000256" key="13">
    <source>
        <dbReference type="ARBA" id="ARBA00023180"/>
    </source>
</evidence>
<dbReference type="GO" id="GO:0044331">
    <property type="term" value="P:cell-cell adhesion mediated by cadherin"/>
    <property type="evidence" value="ECO:0007669"/>
    <property type="project" value="TreeGrafter"/>
</dbReference>
<keyword evidence="2" id="KW-1003">Cell membrane</keyword>
<dbReference type="FunFam" id="2.10.25.10:FF:000012">
    <property type="entry name" value="Delta-like protein"/>
    <property type="match status" value="1"/>
</dbReference>
<evidence type="ECO:0000256" key="8">
    <source>
        <dbReference type="ARBA" id="ARBA00022837"/>
    </source>
</evidence>
<dbReference type="GO" id="GO:0007043">
    <property type="term" value="P:cell-cell junction assembly"/>
    <property type="evidence" value="ECO:0007669"/>
    <property type="project" value="TreeGrafter"/>
</dbReference>
<dbReference type="OMA" id="YSHAEPD"/>
<keyword evidence="9" id="KW-0130">Cell adhesion</keyword>
<dbReference type="GO" id="GO:0007411">
    <property type="term" value="P:axon guidance"/>
    <property type="evidence" value="ECO:0007669"/>
    <property type="project" value="UniProtKB-ARBA"/>
</dbReference>
<dbReference type="SMART" id="SM00181">
    <property type="entry name" value="EGF"/>
    <property type="match status" value="3"/>
</dbReference>
<dbReference type="SUPFAM" id="SSF49899">
    <property type="entry name" value="Concanavalin A-like lectins/glucanases"/>
    <property type="match status" value="1"/>
</dbReference>
<dbReference type="PROSITE" id="PS50025">
    <property type="entry name" value="LAM_G_DOMAIN"/>
    <property type="match status" value="1"/>
</dbReference>
<dbReference type="InterPro" id="IPR001881">
    <property type="entry name" value="EGF-like_Ca-bd_dom"/>
</dbReference>
<dbReference type="GO" id="GO:0045296">
    <property type="term" value="F:cadherin binding"/>
    <property type="evidence" value="ECO:0007669"/>
    <property type="project" value="TreeGrafter"/>
</dbReference>
<proteinExistence type="predicted"/>
<dbReference type="Gene3D" id="4.10.900.10">
    <property type="entry name" value="TCF3-CBD (Catenin binding domain)"/>
    <property type="match status" value="1"/>
</dbReference>
<evidence type="ECO:0000256" key="10">
    <source>
        <dbReference type="ARBA" id="ARBA00022989"/>
    </source>
</evidence>
<evidence type="ECO:0000256" key="4">
    <source>
        <dbReference type="ARBA" id="ARBA00022692"/>
    </source>
</evidence>
<dbReference type="GO" id="GO:0016318">
    <property type="term" value="P:ommatidial rotation"/>
    <property type="evidence" value="ECO:0007669"/>
    <property type="project" value="UniProtKB-ARBA"/>
</dbReference>
<evidence type="ECO:0000259" key="17">
    <source>
        <dbReference type="PROSITE" id="PS50025"/>
    </source>
</evidence>
<dbReference type="PROSITE" id="PS00022">
    <property type="entry name" value="EGF_1"/>
    <property type="match status" value="2"/>
</dbReference>
<evidence type="ECO:0000256" key="6">
    <source>
        <dbReference type="ARBA" id="ARBA00022729"/>
    </source>
</evidence>
<keyword evidence="5" id="KW-0479">Metal-binding</keyword>
<comment type="caution">
    <text evidence="19">The sequence shown here is derived from an EMBL/GenBank/DDBJ whole genome shotgun (WGS) entry which is preliminary data.</text>
</comment>
<keyword evidence="20" id="KW-1185">Reference proteome</keyword>
<evidence type="ECO:0000256" key="9">
    <source>
        <dbReference type="ARBA" id="ARBA00022889"/>
    </source>
</evidence>
<dbReference type="InterPro" id="IPR027397">
    <property type="entry name" value="Catenin-bd_sf"/>
</dbReference>
<keyword evidence="4 16" id="KW-0812">Transmembrane</keyword>
<dbReference type="GO" id="GO:0008013">
    <property type="term" value="F:beta-catenin binding"/>
    <property type="evidence" value="ECO:0007669"/>
    <property type="project" value="TreeGrafter"/>
</dbReference>
<dbReference type="InterPro" id="IPR000742">
    <property type="entry name" value="EGF"/>
</dbReference>
<feature type="disulfide bond" evidence="14">
    <location>
        <begin position="233"/>
        <end position="250"/>
    </location>
</feature>
<evidence type="ECO:0000313" key="19">
    <source>
        <dbReference type="EMBL" id="OXA61793.1"/>
    </source>
</evidence>
<dbReference type="InterPro" id="IPR039808">
    <property type="entry name" value="Cadherin"/>
</dbReference>
<comment type="subcellular location">
    <subcellularLocation>
        <location evidence="1">Cell membrane</location>
        <topology evidence="1">Single-pass type I membrane protein</topology>
    </subcellularLocation>
</comment>
<dbReference type="GO" id="GO:0050769">
    <property type="term" value="P:positive regulation of neurogenesis"/>
    <property type="evidence" value="ECO:0007669"/>
    <property type="project" value="UniProtKB-ARBA"/>
</dbReference>
<keyword evidence="6" id="KW-0732">Signal</keyword>
<evidence type="ECO:0000256" key="1">
    <source>
        <dbReference type="ARBA" id="ARBA00004251"/>
    </source>
</evidence>
<accession>A0A226EW14</accession>
<dbReference type="PANTHER" id="PTHR24027">
    <property type="entry name" value="CADHERIN-23"/>
    <property type="match status" value="1"/>
</dbReference>
<organism evidence="19 20">
    <name type="scientific">Folsomia candida</name>
    <name type="common">Springtail</name>
    <dbReference type="NCBI Taxonomy" id="158441"/>
    <lineage>
        <taxon>Eukaryota</taxon>
        <taxon>Metazoa</taxon>
        <taxon>Ecdysozoa</taxon>
        <taxon>Arthropoda</taxon>
        <taxon>Hexapoda</taxon>
        <taxon>Collembola</taxon>
        <taxon>Entomobryomorpha</taxon>
        <taxon>Isotomoidea</taxon>
        <taxon>Isotomidae</taxon>
        <taxon>Proisotominae</taxon>
        <taxon>Folsomia</taxon>
    </lineage>
</organism>
<dbReference type="Pfam" id="PF02210">
    <property type="entry name" value="Laminin_G_2"/>
    <property type="match status" value="1"/>
</dbReference>
<dbReference type="GO" id="GO:0016477">
    <property type="term" value="P:cell migration"/>
    <property type="evidence" value="ECO:0007669"/>
    <property type="project" value="TreeGrafter"/>
</dbReference>
<dbReference type="FunFam" id="4.10.900.10:FF:000001">
    <property type="entry name" value="Cadherin 2"/>
    <property type="match status" value="1"/>
</dbReference>
<dbReference type="GO" id="GO:0016342">
    <property type="term" value="C:catenin complex"/>
    <property type="evidence" value="ECO:0007669"/>
    <property type="project" value="TreeGrafter"/>
</dbReference>
<dbReference type="GO" id="GO:0016339">
    <property type="term" value="P:calcium-dependent cell-cell adhesion via plasma membrane cell adhesion molecules"/>
    <property type="evidence" value="ECO:0007669"/>
    <property type="project" value="TreeGrafter"/>
</dbReference>
<dbReference type="GO" id="GO:0120035">
    <property type="term" value="P:regulation of plasma membrane bounded cell projection organization"/>
    <property type="evidence" value="ECO:0007669"/>
    <property type="project" value="UniProtKB-ARBA"/>
</dbReference>
<keyword evidence="11 16" id="KW-0472">Membrane</keyword>
<dbReference type="SMART" id="SM00179">
    <property type="entry name" value="EGF_CA"/>
    <property type="match status" value="3"/>
</dbReference>
<dbReference type="GO" id="GO:0007156">
    <property type="term" value="P:homophilic cell adhesion via plasma membrane adhesion molecules"/>
    <property type="evidence" value="ECO:0007669"/>
    <property type="project" value="InterPro"/>
</dbReference>
<evidence type="ECO:0000256" key="7">
    <source>
        <dbReference type="ARBA" id="ARBA00022737"/>
    </source>
</evidence>
<dbReference type="OrthoDB" id="6079678at2759"/>
<dbReference type="SMART" id="SM00282">
    <property type="entry name" value="LamG"/>
    <property type="match status" value="1"/>
</dbReference>
<evidence type="ECO:0000256" key="5">
    <source>
        <dbReference type="ARBA" id="ARBA00022723"/>
    </source>
</evidence>
<keyword evidence="10 16" id="KW-1133">Transmembrane helix</keyword>
<feature type="transmembrane region" description="Helical" evidence="16">
    <location>
        <begin position="269"/>
        <end position="288"/>
    </location>
</feature>
<dbReference type="CDD" id="cd00054">
    <property type="entry name" value="EGF_CA"/>
    <property type="match status" value="2"/>
</dbReference>
<comment type="function">
    <text evidence="15">Cadherins are calcium-dependent cell adhesion proteins.</text>
</comment>
<feature type="disulfide bond" evidence="14">
    <location>
        <begin position="321"/>
        <end position="330"/>
    </location>
</feature>
<sequence>MHGELFRISDQHNREYGILEIKDSRLRFRYNLNSLKTEEQTLWLSFVPVDDGQWHTARVTRYGSVAALEIDGGEGRKYNETFMYEGHQWMMVDKQEGVYAGGKAEYTGHRSFEVYADYQKGKSIKFQLIILHMRGCLFSTFLLLGCIDDIRLEGKHLPLPTALNGTQWGQATNWRNLSPNCPSNKPCANVICPPPFECVDLWNEYECACGEGMVMSPDEKRCEDRNECLDNPCLNNGVCSNREVPYRYYCECPPGYWGQNCELYQEGQILTLSMGALAAILVCLLIILKCVDIDECKESRPCINGGTCTNNEDDRMFTCTCPRSFSGRHCEFDVVPSGIISASSDFIIALLICILVLLILVLVFVVYNRRREAQIKYPGPDDDVRENIINYDDEGGGEDDMTAFDITPLQIPVGAPGHEMMMPKMPYMMKMPDPQMMSGGEPNVGVFIDDHKRRADHDPNAPPFDDLRNYAYEGGGSTAGSLSSLASANLSDFEAFGGTDDQEQDFDYLNGWGPRFSKLADMYGNNNESEEDDQ</sequence>
<dbReference type="GO" id="GO:0034332">
    <property type="term" value="P:adherens junction organization"/>
    <property type="evidence" value="ECO:0007669"/>
    <property type="project" value="TreeGrafter"/>
</dbReference>
<feature type="domain" description="EGF-like" evidence="18">
    <location>
        <begin position="292"/>
        <end position="331"/>
    </location>
</feature>
<dbReference type="CDD" id="cd00110">
    <property type="entry name" value="LamG"/>
    <property type="match status" value="1"/>
</dbReference>
<keyword evidence="13" id="KW-0325">Glycoprotein</keyword>
<dbReference type="InterPro" id="IPR013320">
    <property type="entry name" value="ConA-like_dom_sf"/>
</dbReference>
<dbReference type="PROSITE" id="PS01186">
    <property type="entry name" value="EGF_2"/>
    <property type="match status" value="1"/>
</dbReference>
<protein>
    <submittedName>
        <fullName evidence="19">Neural-cadherin</fullName>
    </submittedName>
</protein>
<reference evidence="19 20" key="1">
    <citation type="submission" date="2015-12" db="EMBL/GenBank/DDBJ databases">
        <title>The genome of Folsomia candida.</title>
        <authorList>
            <person name="Faddeeva A."/>
            <person name="Derks M.F."/>
            <person name="Anvar Y."/>
            <person name="Smit S."/>
            <person name="Van Straalen N."/>
            <person name="Roelofs D."/>
        </authorList>
    </citation>
    <scope>NUCLEOTIDE SEQUENCE [LARGE SCALE GENOMIC DNA]</scope>
    <source>
        <strain evidence="19 20">VU population</strain>
        <tissue evidence="19">Whole body</tissue>
    </source>
</reference>
<evidence type="ECO:0000256" key="11">
    <source>
        <dbReference type="ARBA" id="ARBA00023136"/>
    </source>
</evidence>
<evidence type="ECO:0000256" key="14">
    <source>
        <dbReference type="PROSITE-ProRule" id="PRU00076"/>
    </source>
</evidence>
<evidence type="ECO:0000256" key="2">
    <source>
        <dbReference type="ARBA" id="ARBA00022475"/>
    </source>
</evidence>
<evidence type="ECO:0000259" key="18">
    <source>
        <dbReference type="PROSITE" id="PS50026"/>
    </source>
</evidence>
<keyword evidence="8" id="KW-0106">Calcium</keyword>
<comment type="caution">
    <text evidence="14">Lacks conserved residue(s) required for the propagation of feature annotation.</text>
</comment>
<dbReference type="PANTHER" id="PTHR24027:SF422">
    <property type="entry name" value="CADHERIN DOMAIN-CONTAINING PROTEIN"/>
    <property type="match status" value="1"/>
</dbReference>
<dbReference type="Proteomes" id="UP000198287">
    <property type="component" value="Unassembled WGS sequence"/>
</dbReference>
<gene>
    <name evidence="19" type="ORF">Fcan01_03774</name>
</gene>
<feature type="transmembrane region" description="Helical" evidence="16">
    <location>
        <begin position="346"/>
        <end position="367"/>
    </location>
</feature>
<dbReference type="InterPro" id="IPR000233">
    <property type="entry name" value="Cadherin_Y-type_LIR"/>
</dbReference>
<keyword evidence="12 14" id="KW-1015">Disulfide bond</keyword>
<dbReference type="GO" id="GO:0005912">
    <property type="term" value="C:adherens junction"/>
    <property type="evidence" value="ECO:0007669"/>
    <property type="project" value="TreeGrafter"/>
</dbReference>
<dbReference type="SUPFAM" id="SSF57196">
    <property type="entry name" value="EGF/Laminin"/>
    <property type="match status" value="3"/>
</dbReference>
<dbReference type="Pfam" id="PF01049">
    <property type="entry name" value="CADH_Y-type_LIR"/>
    <property type="match status" value="1"/>
</dbReference>
<dbReference type="Pfam" id="PF00008">
    <property type="entry name" value="EGF"/>
    <property type="match status" value="2"/>
</dbReference>
<dbReference type="PROSITE" id="PS50026">
    <property type="entry name" value="EGF_3"/>
    <property type="match status" value="2"/>
</dbReference>
<evidence type="ECO:0000313" key="20">
    <source>
        <dbReference type="Proteomes" id="UP000198287"/>
    </source>
</evidence>
<dbReference type="AlphaFoldDB" id="A0A226EW14"/>
<feature type="disulfide bond" evidence="14">
    <location>
        <begin position="252"/>
        <end position="261"/>
    </location>
</feature>
<evidence type="ECO:0000256" key="16">
    <source>
        <dbReference type="SAM" id="Phobius"/>
    </source>
</evidence>
<dbReference type="Gene3D" id="2.10.25.10">
    <property type="entry name" value="Laminin"/>
    <property type="match status" value="3"/>
</dbReference>
<dbReference type="GO" id="GO:0048056">
    <property type="term" value="P:R3/R4 cell differentiation"/>
    <property type="evidence" value="ECO:0007669"/>
    <property type="project" value="UniProtKB-ARBA"/>
</dbReference>
<feature type="domain" description="Laminin G" evidence="17">
    <location>
        <begin position="1"/>
        <end position="181"/>
    </location>
</feature>
<feature type="disulfide bond" evidence="14">
    <location>
        <begin position="302"/>
        <end position="319"/>
    </location>
</feature>
<evidence type="ECO:0000256" key="12">
    <source>
        <dbReference type="ARBA" id="ARBA00023157"/>
    </source>
</evidence>
<dbReference type="Gene3D" id="2.60.120.200">
    <property type="match status" value="1"/>
</dbReference>